<proteinExistence type="predicted"/>
<feature type="region of interest" description="Disordered" evidence="1">
    <location>
        <begin position="174"/>
        <end position="195"/>
    </location>
</feature>
<dbReference type="Proteomes" id="UP000789342">
    <property type="component" value="Unassembled WGS sequence"/>
</dbReference>
<keyword evidence="3" id="KW-1185">Reference proteome</keyword>
<evidence type="ECO:0000313" key="3">
    <source>
        <dbReference type="Proteomes" id="UP000789342"/>
    </source>
</evidence>
<sequence>MLDHNPSQEADNKKTQVITNEREVSPAKNISPPIEDQSDKDNGITLDPMSEHNSTQTQRNESKSLTDTESSITSLPQDIIDADSAETLDFVERKYKECVSEEVMERIREKKLRDQNLSSDNSSSDQSNLSCDVLREQKNNQSKSHNAFSDLLQNPISQSKDDLASKLDQLKIKSPCPEPKLSTDQAQNDTPEVSGIPSQIEEASTLVVKIPYNQKVEQGLLHELFEFIRGTDSMSLQNLKKTSLNSIFIKQISDVPIDIDLTPGSVSHLAHLFGKAEKTGRKEKLRWYYYSEGYEKKVSNLSTEKNISDQMARTQIYNEIMQYLPGIKREYCVR</sequence>
<feature type="compositionally biased region" description="Polar residues" evidence="1">
    <location>
        <begin position="67"/>
        <end position="76"/>
    </location>
</feature>
<feature type="compositionally biased region" description="Polar residues" evidence="1">
    <location>
        <begin position="182"/>
        <end position="191"/>
    </location>
</feature>
<dbReference type="EMBL" id="CAJVPV010004634">
    <property type="protein sequence ID" value="CAG8576890.1"/>
    <property type="molecule type" value="Genomic_DNA"/>
</dbReference>
<accession>A0A9N9G4J3</accession>
<dbReference type="AlphaFoldDB" id="A0A9N9G4J3"/>
<reference evidence="2" key="1">
    <citation type="submission" date="2021-06" db="EMBL/GenBank/DDBJ databases">
        <authorList>
            <person name="Kallberg Y."/>
            <person name="Tangrot J."/>
            <person name="Rosling A."/>
        </authorList>
    </citation>
    <scope>NUCLEOTIDE SEQUENCE</scope>
    <source>
        <strain evidence="2">CL551</strain>
    </source>
</reference>
<name>A0A9N9G4J3_9GLOM</name>
<feature type="region of interest" description="Disordered" evidence="1">
    <location>
        <begin position="1"/>
        <end position="78"/>
    </location>
</feature>
<evidence type="ECO:0000313" key="2">
    <source>
        <dbReference type="EMBL" id="CAG8576890.1"/>
    </source>
</evidence>
<comment type="caution">
    <text evidence="2">The sequence shown here is derived from an EMBL/GenBank/DDBJ whole genome shotgun (WGS) entry which is preliminary data.</text>
</comment>
<evidence type="ECO:0000256" key="1">
    <source>
        <dbReference type="SAM" id="MobiDB-lite"/>
    </source>
</evidence>
<organism evidence="2 3">
    <name type="scientific">Acaulospora morrowiae</name>
    <dbReference type="NCBI Taxonomy" id="94023"/>
    <lineage>
        <taxon>Eukaryota</taxon>
        <taxon>Fungi</taxon>
        <taxon>Fungi incertae sedis</taxon>
        <taxon>Mucoromycota</taxon>
        <taxon>Glomeromycotina</taxon>
        <taxon>Glomeromycetes</taxon>
        <taxon>Diversisporales</taxon>
        <taxon>Acaulosporaceae</taxon>
        <taxon>Acaulospora</taxon>
    </lineage>
</organism>
<dbReference type="OrthoDB" id="2423674at2759"/>
<gene>
    <name evidence="2" type="ORF">AMORRO_LOCUS6732</name>
</gene>
<feature type="compositionally biased region" description="Basic and acidic residues" evidence="1">
    <location>
        <begin position="10"/>
        <end position="25"/>
    </location>
</feature>
<protein>
    <submittedName>
        <fullName evidence="2">10655_t:CDS:1</fullName>
    </submittedName>
</protein>